<proteinExistence type="predicted"/>
<reference evidence="1" key="1">
    <citation type="journal article" date="2020" name="Nature">
        <title>Giant virus diversity and host interactions through global metagenomics.</title>
        <authorList>
            <person name="Schulz F."/>
            <person name="Roux S."/>
            <person name="Paez-Espino D."/>
            <person name="Jungbluth S."/>
            <person name="Walsh D.A."/>
            <person name="Denef V.J."/>
            <person name="McMahon K.D."/>
            <person name="Konstantinidis K.T."/>
            <person name="Eloe-Fadrosh E.A."/>
            <person name="Kyrpides N.C."/>
            <person name="Woyke T."/>
        </authorList>
    </citation>
    <scope>NUCLEOTIDE SEQUENCE</scope>
    <source>
        <strain evidence="1">GVMAG-M-3300021389-45</strain>
    </source>
</reference>
<evidence type="ECO:0000313" key="1">
    <source>
        <dbReference type="EMBL" id="QHT05704.1"/>
    </source>
</evidence>
<accession>A0A6C0CPT7</accession>
<dbReference type="EMBL" id="MN739458">
    <property type="protein sequence ID" value="QHT05704.1"/>
    <property type="molecule type" value="Genomic_DNA"/>
</dbReference>
<protein>
    <submittedName>
        <fullName evidence="1">Uncharacterized protein</fullName>
    </submittedName>
</protein>
<dbReference type="AlphaFoldDB" id="A0A6C0CPT7"/>
<dbReference type="SUPFAM" id="SSF54427">
    <property type="entry name" value="NTF2-like"/>
    <property type="match status" value="1"/>
</dbReference>
<sequence>MNVIAIRAPFTTRVRRNVKIHAICDPDQYDTEINSARGFSHQKIRMKPVTQQRSNAMFYDPDQYDPDANQRSVLNEAVQLIDEISKTGDVTFGEVIEAQNLWAQSIVDISNSFLTGGDYVKLAGECAGELYGYGHSNVLFKPTKAAERQFRPTANDAMSYFVGNDAVISGYKEDHGFAINAKKGFSKVVFENHQIDCHSDVAHAMGTYEFTCATTGEISEVEYTFGYKRNSDGKVRICLHHSSIPYESSNKPRRAKTSPVKQKHVIFYDPDQYDHEENQMRHVGITS</sequence>
<dbReference type="InterPro" id="IPR032710">
    <property type="entry name" value="NTF2-like_dom_sf"/>
</dbReference>
<dbReference type="Gene3D" id="3.10.450.50">
    <property type="match status" value="1"/>
</dbReference>
<organism evidence="1">
    <name type="scientific">viral metagenome</name>
    <dbReference type="NCBI Taxonomy" id="1070528"/>
    <lineage>
        <taxon>unclassified sequences</taxon>
        <taxon>metagenomes</taxon>
        <taxon>organismal metagenomes</taxon>
    </lineage>
</organism>
<name>A0A6C0CPT7_9ZZZZ</name>